<dbReference type="Gene3D" id="3.10.28.10">
    <property type="entry name" value="Homing endonucleases"/>
    <property type="match status" value="1"/>
</dbReference>
<dbReference type="PANTHER" id="PTHR36181">
    <property type="entry name" value="INTRON-ENCODED ENDONUCLEASE AI3-RELATED"/>
    <property type="match status" value="1"/>
</dbReference>
<reference evidence="3" key="1">
    <citation type="submission" date="2017-09" db="EMBL/GenBank/DDBJ databases">
        <title>Depth-based differentiation of microbial function through sediment-hosted aquifers and enrichment of novel symbionts in the deep terrestrial subsurface.</title>
        <authorList>
            <person name="Probst A.J."/>
            <person name="Ladd B."/>
            <person name="Jarett J.K."/>
            <person name="Geller-Mcgrath D.E."/>
            <person name="Sieber C.M.K."/>
            <person name="Emerson J.B."/>
            <person name="Anantharaman K."/>
            <person name="Thomas B.C."/>
            <person name="Malmstrom R."/>
            <person name="Stieglmeier M."/>
            <person name="Klingl A."/>
            <person name="Woyke T."/>
            <person name="Ryan C.M."/>
            <person name="Banfield J.F."/>
        </authorList>
    </citation>
    <scope>NUCLEOTIDE SEQUENCE [LARGE SCALE GENOMIC DNA]</scope>
</reference>
<dbReference type="AlphaFoldDB" id="A0A2M7Q738"/>
<comment type="caution">
    <text evidence="2">The sequence shown here is derived from an EMBL/GenBank/DDBJ whole genome shotgun (WGS) entry which is preliminary data.</text>
</comment>
<feature type="domain" description="Homing endonuclease LAGLIDADG" evidence="1">
    <location>
        <begin position="7"/>
        <end position="116"/>
    </location>
</feature>
<dbReference type="InterPro" id="IPR004860">
    <property type="entry name" value="LAGLIDADG_dom"/>
</dbReference>
<name>A0A2M7Q738_9BACT</name>
<gene>
    <name evidence="2" type="ORF">COY96_02855</name>
</gene>
<dbReference type="GO" id="GO:0004519">
    <property type="term" value="F:endonuclease activity"/>
    <property type="evidence" value="ECO:0007669"/>
    <property type="project" value="InterPro"/>
</dbReference>
<sequence>MLSPEYIVGLTDGEGSFNVYLRQRPAKSKPCNYNVACHYYIKMIESELPLLKEVCRFMDCGKVYFQKEKRKNHHDCYRFEVSGLKQIREKVIPFFKRYKLQSPNKKRDFELFCQIVSMVEAKKHLNKNGWKKIQKLKEKMHNNTGKLHI</sequence>
<evidence type="ECO:0000313" key="3">
    <source>
        <dbReference type="Proteomes" id="UP000230363"/>
    </source>
</evidence>
<evidence type="ECO:0000313" key="2">
    <source>
        <dbReference type="EMBL" id="PIY59247.1"/>
    </source>
</evidence>
<dbReference type="Proteomes" id="UP000230363">
    <property type="component" value="Unassembled WGS sequence"/>
</dbReference>
<accession>A0A2M7Q738</accession>
<organism evidence="2 3">
    <name type="scientific">Candidatus Wolfebacteria bacterium CG_4_10_14_0_8_um_filter_37_11</name>
    <dbReference type="NCBI Taxonomy" id="1975062"/>
    <lineage>
        <taxon>Bacteria</taxon>
        <taxon>Candidatus Wolfeibacteriota</taxon>
    </lineage>
</organism>
<dbReference type="SUPFAM" id="SSF55608">
    <property type="entry name" value="Homing endonucleases"/>
    <property type="match status" value="1"/>
</dbReference>
<evidence type="ECO:0000259" key="1">
    <source>
        <dbReference type="Pfam" id="PF00961"/>
    </source>
</evidence>
<dbReference type="PANTHER" id="PTHR36181:SF2">
    <property type="entry name" value="INTRON-ENCODED ENDONUCLEASE AI3-RELATED"/>
    <property type="match status" value="1"/>
</dbReference>
<dbReference type="InterPro" id="IPR051289">
    <property type="entry name" value="LAGLIDADG_Endonuclease"/>
</dbReference>
<dbReference type="EMBL" id="PFKZ01000106">
    <property type="protein sequence ID" value="PIY59247.1"/>
    <property type="molecule type" value="Genomic_DNA"/>
</dbReference>
<dbReference type="Pfam" id="PF00961">
    <property type="entry name" value="LAGLIDADG_1"/>
    <property type="match status" value="1"/>
</dbReference>
<protein>
    <recommendedName>
        <fullName evidence="1">Homing endonuclease LAGLIDADG domain-containing protein</fullName>
    </recommendedName>
</protein>
<proteinExistence type="predicted"/>
<dbReference type="InterPro" id="IPR027434">
    <property type="entry name" value="Homing_endonucl"/>
</dbReference>